<keyword evidence="4" id="KW-0472">Membrane</keyword>
<dbReference type="RefSeq" id="XP_033573397.1">
    <property type="nucleotide sequence ID" value="XM_033726653.1"/>
</dbReference>
<dbReference type="PANTHER" id="PTHR45348:SF2">
    <property type="entry name" value="ZINC-TYPE ALCOHOL DEHYDROGENASE-LIKE PROTEIN C2E1P3.01"/>
    <property type="match status" value="1"/>
</dbReference>
<protein>
    <submittedName>
        <fullName evidence="6 8">GroES-like protein</fullName>
    </submittedName>
</protein>
<dbReference type="Pfam" id="PF00107">
    <property type="entry name" value="ADH_zinc_N"/>
    <property type="match status" value="1"/>
</dbReference>
<reference evidence="6 8" key="1">
    <citation type="journal article" date="2020" name="Stud. Mycol.">
        <title>101 Dothideomycetes genomes: a test case for predicting lifestyles and emergence of pathogens.</title>
        <authorList>
            <person name="Haridas S."/>
            <person name="Albert R."/>
            <person name="Binder M."/>
            <person name="Bloem J."/>
            <person name="Labutti K."/>
            <person name="Salamov A."/>
            <person name="Andreopoulos B."/>
            <person name="Baker S."/>
            <person name="Barry K."/>
            <person name="Bills G."/>
            <person name="Bluhm B."/>
            <person name="Cannon C."/>
            <person name="Castanera R."/>
            <person name="Culley D."/>
            <person name="Daum C."/>
            <person name="Ezra D."/>
            <person name="Gonzalez J."/>
            <person name="Henrissat B."/>
            <person name="Kuo A."/>
            <person name="Liang C."/>
            <person name="Lipzen A."/>
            <person name="Lutzoni F."/>
            <person name="Magnuson J."/>
            <person name="Mondo S."/>
            <person name="Nolan M."/>
            <person name="Ohm R."/>
            <person name="Pangilinan J."/>
            <person name="Park H.-J."/>
            <person name="Ramirez L."/>
            <person name="Alfaro M."/>
            <person name="Sun H."/>
            <person name="Tritt A."/>
            <person name="Yoshinaga Y."/>
            <person name="Zwiers L.-H."/>
            <person name="Turgeon B."/>
            <person name="Goodwin S."/>
            <person name="Spatafora J."/>
            <person name="Crous P."/>
            <person name="Grigoriev I."/>
        </authorList>
    </citation>
    <scope>NUCLEOTIDE SEQUENCE</scope>
    <source>
        <strain evidence="6 8">CBS 304.34</strain>
    </source>
</reference>
<dbReference type="PANTHER" id="PTHR45348">
    <property type="entry name" value="HYPOTHETICAL OXIDOREDUCTASE (EUROFUNG)"/>
    <property type="match status" value="1"/>
</dbReference>
<keyword evidence="4" id="KW-0812">Transmembrane</keyword>
<dbReference type="InterPro" id="IPR013149">
    <property type="entry name" value="ADH-like_C"/>
</dbReference>
<evidence type="ECO:0000259" key="5">
    <source>
        <dbReference type="SMART" id="SM00829"/>
    </source>
</evidence>
<dbReference type="InterPro" id="IPR047122">
    <property type="entry name" value="Trans-enoyl_RdTase-like"/>
</dbReference>
<evidence type="ECO:0000313" key="8">
    <source>
        <dbReference type="RefSeq" id="XP_033573397.1"/>
    </source>
</evidence>
<evidence type="ECO:0000313" key="7">
    <source>
        <dbReference type="Proteomes" id="UP000504636"/>
    </source>
</evidence>
<name>A0A6A6YD42_9PEZI</name>
<dbReference type="GeneID" id="54467546"/>
<dbReference type="EMBL" id="MU003707">
    <property type="protein sequence ID" value="KAF2806433.1"/>
    <property type="molecule type" value="Genomic_DNA"/>
</dbReference>
<dbReference type="Pfam" id="PF08240">
    <property type="entry name" value="ADH_N"/>
    <property type="match status" value="1"/>
</dbReference>
<accession>A0A6A6YD42</accession>
<evidence type="ECO:0000313" key="6">
    <source>
        <dbReference type="EMBL" id="KAF2806433.1"/>
    </source>
</evidence>
<feature type="transmembrane region" description="Helical" evidence="4">
    <location>
        <begin position="174"/>
        <end position="198"/>
    </location>
</feature>
<sequence length="393" mass="40651">MYEARPLLKTPNLVLFSRRFSRTHQSPSLFISATPSTLIKHPSPSSPTMSSPSPLNTKLLAPSLGHPLTTTTAPFPAPPSPTDVTIHLHAIALNPADAKMLDTGARAASWPLVPGLDGAGTITAVGSAVTRFAPGDAVLALFTPGDGGAAWQTYAVVPEACVARKPAGWSWEQAAGVGVCYLTAVVGVGVGLGMALPFLRGGATEGVVEVASVLVLGGSSGVGAAAVQVLRLARPGVRVLATSSPRHHAHLRALGVEGVVNRASGSLVEDVRAASPGGRGVDAVFDAVGAGATQRDVFEAFGADGPKRYAQVWTGDEEIEVPEGVESVLFRSRDLPKLNGSENVMVALETLLEEGRYKLPLPVKIVGEGWEAVEKGLEGIRKGVSGEKLVVRV</sequence>
<dbReference type="InterPro" id="IPR020843">
    <property type="entry name" value="ER"/>
</dbReference>
<dbReference type="OrthoDB" id="10257049at2759"/>
<dbReference type="Gene3D" id="3.90.180.10">
    <property type="entry name" value="Medium-chain alcohol dehydrogenases, catalytic domain"/>
    <property type="match status" value="1"/>
</dbReference>
<proteinExistence type="inferred from homology"/>
<keyword evidence="4" id="KW-1133">Transmembrane helix</keyword>
<dbReference type="InterPro" id="IPR013154">
    <property type="entry name" value="ADH-like_N"/>
</dbReference>
<comment type="similarity">
    <text evidence="1">Belongs to the zinc-containing alcohol dehydrogenase family.</text>
</comment>
<reference evidence="8" key="3">
    <citation type="submission" date="2025-04" db="UniProtKB">
        <authorList>
            <consortium name="RefSeq"/>
        </authorList>
    </citation>
    <scope>IDENTIFICATION</scope>
    <source>
        <strain evidence="8">CBS 304.34</strain>
    </source>
</reference>
<dbReference type="SUPFAM" id="SSF51735">
    <property type="entry name" value="NAD(P)-binding Rossmann-fold domains"/>
    <property type="match status" value="1"/>
</dbReference>
<dbReference type="AlphaFoldDB" id="A0A6A6YD42"/>
<evidence type="ECO:0000256" key="3">
    <source>
        <dbReference type="ARBA" id="ARBA00023002"/>
    </source>
</evidence>
<feature type="domain" description="Enoyl reductase (ER)" evidence="5">
    <location>
        <begin position="65"/>
        <end position="391"/>
    </location>
</feature>
<evidence type="ECO:0000256" key="4">
    <source>
        <dbReference type="SAM" id="Phobius"/>
    </source>
</evidence>
<evidence type="ECO:0000256" key="1">
    <source>
        <dbReference type="ARBA" id="ARBA00008072"/>
    </source>
</evidence>
<comment type="subunit">
    <text evidence="2">Monomer.</text>
</comment>
<dbReference type="Proteomes" id="UP000504636">
    <property type="component" value="Unplaced"/>
</dbReference>
<keyword evidence="3" id="KW-0560">Oxidoreductase</keyword>
<gene>
    <name evidence="6 8" type="ORF">BDZ99DRAFT_538690</name>
</gene>
<dbReference type="GO" id="GO:0016651">
    <property type="term" value="F:oxidoreductase activity, acting on NAD(P)H"/>
    <property type="evidence" value="ECO:0007669"/>
    <property type="project" value="InterPro"/>
</dbReference>
<dbReference type="CDD" id="cd08249">
    <property type="entry name" value="enoyl_reductase_like"/>
    <property type="match status" value="1"/>
</dbReference>
<keyword evidence="7" id="KW-1185">Reference proteome</keyword>
<dbReference type="SMART" id="SM00829">
    <property type="entry name" value="PKS_ER"/>
    <property type="match status" value="1"/>
</dbReference>
<dbReference type="InterPro" id="IPR036291">
    <property type="entry name" value="NAD(P)-bd_dom_sf"/>
</dbReference>
<feature type="transmembrane region" description="Helical" evidence="4">
    <location>
        <begin position="210"/>
        <end position="230"/>
    </location>
</feature>
<dbReference type="Gene3D" id="3.40.50.720">
    <property type="entry name" value="NAD(P)-binding Rossmann-like Domain"/>
    <property type="match status" value="1"/>
</dbReference>
<reference evidence="8" key="2">
    <citation type="submission" date="2020-04" db="EMBL/GenBank/DDBJ databases">
        <authorList>
            <consortium name="NCBI Genome Project"/>
        </authorList>
    </citation>
    <scope>NUCLEOTIDE SEQUENCE</scope>
    <source>
        <strain evidence="8">CBS 304.34</strain>
    </source>
</reference>
<dbReference type="InterPro" id="IPR011032">
    <property type="entry name" value="GroES-like_sf"/>
</dbReference>
<evidence type="ECO:0000256" key="2">
    <source>
        <dbReference type="ARBA" id="ARBA00011245"/>
    </source>
</evidence>
<dbReference type="SUPFAM" id="SSF50129">
    <property type="entry name" value="GroES-like"/>
    <property type="match status" value="1"/>
</dbReference>
<organism evidence="6">
    <name type="scientific">Mytilinidion resinicola</name>
    <dbReference type="NCBI Taxonomy" id="574789"/>
    <lineage>
        <taxon>Eukaryota</taxon>
        <taxon>Fungi</taxon>
        <taxon>Dikarya</taxon>
        <taxon>Ascomycota</taxon>
        <taxon>Pezizomycotina</taxon>
        <taxon>Dothideomycetes</taxon>
        <taxon>Pleosporomycetidae</taxon>
        <taxon>Mytilinidiales</taxon>
        <taxon>Mytilinidiaceae</taxon>
        <taxon>Mytilinidion</taxon>
    </lineage>
</organism>